<dbReference type="HOGENOM" id="CLU_2532933_0_0_6"/>
<comment type="caution">
    <text evidence="1">The sequence shown here is derived from an EMBL/GenBank/DDBJ whole genome shotgun (WGS) entry which is preliminary data.</text>
</comment>
<protein>
    <submittedName>
        <fullName evidence="1">Uncharacterized protein</fullName>
    </submittedName>
</protein>
<dbReference type="AlphaFoldDB" id="F3G9C2"/>
<keyword evidence="2" id="KW-1185">Reference proteome</keyword>
<proteinExistence type="predicted"/>
<evidence type="ECO:0000313" key="2">
    <source>
        <dbReference type="Proteomes" id="UP000004986"/>
    </source>
</evidence>
<evidence type="ECO:0000313" key="1">
    <source>
        <dbReference type="EMBL" id="EGH43672.1"/>
    </source>
</evidence>
<name>F3G9C2_PSESJ</name>
<sequence length="84" mass="9354">MNTLQTLPALPVPLPLSYNPQGIGDVDVADPAKSIEILIGPINLKPKDRIDLFWGTHNEVIDTYTHSSDSPNTNGFFSFYFYTL</sequence>
<organism evidence="1 2">
    <name type="scientific">Pseudomonas syringae pv. pisi str. 1704B</name>
    <dbReference type="NCBI Taxonomy" id="629263"/>
    <lineage>
        <taxon>Bacteria</taxon>
        <taxon>Pseudomonadati</taxon>
        <taxon>Pseudomonadota</taxon>
        <taxon>Gammaproteobacteria</taxon>
        <taxon>Pseudomonadales</taxon>
        <taxon>Pseudomonadaceae</taxon>
        <taxon>Pseudomonas</taxon>
        <taxon>Pseudomonas syringae</taxon>
    </lineage>
</organism>
<accession>F3G9C2</accession>
<dbReference type="Proteomes" id="UP000004986">
    <property type="component" value="Unassembled WGS sequence"/>
</dbReference>
<dbReference type="EMBL" id="AEAI01000762">
    <property type="protein sequence ID" value="EGH43672.1"/>
    <property type="molecule type" value="Genomic_DNA"/>
</dbReference>
<gene>
    <name evidence="1" type="ORF">PSYPI_15298</name>
</gene>
<feature type="non-terminal residue" evidence="1">
    <location>
        <position position="84"/>
    </location>
</feature>
<reference evidence="1 2" key="1">
    <citation type="journal article" date="2011" name="PLoS Pathog.">
        <title>Dynamic evolution of pathogenicity revealed by sequencing and comparative genomics of 19 Pseudomonas syringae isolates.</title>
        <authorList>
            <person name="Baltrus D.A."/>
            <person name="Nishimura M.T."/>
            <person name="Romanchuk A."/>
            <person name="Chang J.H."/>
            <person name="Mukhtar M.S."/>
            <person name="Cherkis K."/>
            <person name="Roach J."/>
            <person name="Grant S.R."/>
            <person name="Jones C.D."/>
            <person name="Dangl J.L."/>
        </authorList>
    </citation>
    <scope>NUCLEOTIDE SEQUENCE [LARGE SCALE GENOMIC DNA]</scope>
    <source>
        <strain evidence="1 2">1704B</strain>
    </source>
</reference>